<organism evidence="1 2">
    <name type="scientific">Serendipita vermifera MAFF 305830</name>
    <dbReference type="NCBI Taxonomy" id="933852"/>
    <lineage>
        <taxon>Eukaryota</taxon>
        <taxon>Fungi</taxon>
        <taxon>Dikarya</taxon>
        <taxon>Basidiomycota</taxon>
        <taxon>Agaricomycotina</taxon>
        <taxon>Agaricomycetes</taxon>
        <taxon>Sebacinales</taxon>
        <taxon>Serendipitaceae</taxon>
        <taxon>Serendipita</taxon>
    </lineage>
</organism>
<protein>
    <recommendedName>
        <fullName evidence="3">F-box domain-containing protein</fullName>
    </recommendedName>
</protein>
<gene>
    <name evidence="1" type="ORF">M408DRAFT_29603</name>
</gene>
<dbReference type="AlphaFoldDB" id="A0A0C3A9T9"/>
<reference evidence="2" key="2">
    <citation type="submission" date="2015-01" db="EMBL/GenBank/DDBJ databases">
        <title>Evolutionary Origins and Diversification of the Mycorrhizal Mutualists.</title>
        <authorList>
            <consortium name="DOE Joint Genome Institute"/>
            <consortium name="Mycorrhizal Genomics Consortium"/>
            <person name="Kohler A."/>
            <person name="Kuo A."/>
            <person name="Nagy L.G."/>
            <person name="Floudas D."/>
            <person name="Copeland A."/>
            <person name="Barry K.W."/>
            <person name="Cichocki N."/>
            <person name="Veneault-Fourrey C."/>
            <person name="LaButti K."/>
            <person name="Lindquist E.A."/>
            <person name="Lipzen A."/>
            <person name="Lundell T."/>
            <person name="Morin E."/>
            <person name="Murat C."/>
            <person name="Riley R."/>
            <person name="Ohm R."/>
            <person name="Sun H."/>
            <person name="Tunlid A."/>
            <person name="Henrissat B."/>
            <person name="Grigoriev I.V."/>
            <person name="Hibbett D.S."/>
            <person name="Martin F."/>
        </authorList>
    </citation>
    <scope>NUCLEOTIDE SEQUENCE [LARGE SCALE GENOMIC DNA]</scope>
    <source>
        <strain evidence="2">MAFF 305830</strain>
    </source>
</reference>
<dbReference type="EMBL" id="KN824384">
    <property type="protein sequence ID" value="KIM21415.1"/>
    <property type="molecule type" value="Genomic_DNA"/>
</dbReference>
<sequence>MQLSGKMGPSENDYQLPNDFDESFLNIVGNGWADGIQSLSISRGWKDEQNPFLHSLGKLLHHNSLQSLKSVSCNGVFSSIVIEKLLPQMKSTALELTTLDIKETDYEGDSPISSRFWLPFPLGRISSLYLECWLLNRIFVPWSELMSLKFLYVHQYGSLTHRDGAPALVKIEAPHLSSLRIWSDFDPGHGTSRLDAAMLPLSFPALKSLTFHMAHSIELINAPELVDLKIDDCFLLDGDSGLFSTPINPRILHVTFGCVEEKHSRLSKCFKEEFSNAHVWSRLEELHVTAFDEDELHHPFIQLLKGHAGARAPCFPKLVCLTVRYYTRSEEVKMHRINRLLHVMSARIKAGFPRFTMLEVGYRPRVRWGEEEWFVTEWRDCLQESKDEEWKDDEEEESDA</sequence>
<evidence type="ECO:0000313" key="1">
    <source>
        <dbReference type="EMBL" id="KIM21415.1"/>
    </source>
</evidence>
<dbReference type="HOGENOM" id="CLU_617009_0_0_1"/>
<evidence type="ECO:0000313" key="2">
    <source>
        <dbReference type="Proteomes" id="UP000054097"/>
    </source>
</evidence>
<name>A0A0C3A9T9_SERVB</name>
<proteinExistence type="predicted"/>
<dbReference type="Proteomes" id="UP000054097">
    <property type="component" value="Unassembled WGS sequence"/>
</dbReference>
<evidence type="ECO:0008006" key="3">
    <source>
        <dbReference type="Google" id="ProtNLM"/>
    </source>
</evidence>
<accession>A0A0C3A9T9</accession>
<reference evidence="1 2" key="1">
    <citation type="submission" date="2014-04" db="EMBL/GenBank/DDBJ databases">
        <authorList>
            <consortium name="DOE Joint Genome Institute"/>
            <person name="Kuo A."/>
            <person name="Zuccaro A."/>
            <person name="Kohler A."/>
            <person name="Nagy L.G."/>
            <person name="Floudas D."/>
            <person name="Copeland A."/>
            <person name="Barry K.W."/>
            <person name="Cichocki N."/>
            <person name="Veneault-Fourrey C."/>
            <person name="LaButti K."/>
            <person name="Lindquist E.A."/>
            <person name="Lipzen A."/>
            <person name="Lundell T."/>
            <person name="Morin E."/>
            <person name="Murat C."/>
            <person name="Sun H."/>
            <person name="Tunlid A."/>
            <person name="Henrissat B."/>
            <person name="Grigoriev I.V."/>
            <person name="Hibbett D.S."/>
            <person name="Martin F."/>
            <person name="Nordberg H.P."/>
            <person name="Cantor M.N."/>
            <person name="Hua S.X."/>
        </authorList>
    </citation>
    <scope>NUCLEOTIDE SEQUENCE [LARGE SCALE GENOMIC DNA]</scope>
    <source>
        <strain evidence="1 2">MAFF 305830</strain>
    </source>
</reference>
<keyword evidence="2" id="KW-1185">Reference proteome</keyword>